<dbReference type="Proteomes" id="UP000823635">
    <property type="component" value="Unassembled WGS sequence"/>
</dbReference>
<dbReference type="GO" id="GO:0036376">
    <property type="term" value="P:sodium ion export across plasma membrane"/>
    <property type="evidence" value="ECO:0007669"/>
    <property type="project" value="InterPro"/>
</dbReference>
<dbReference type="GO" id="GO:0015081">
    <property type="term" value="F:sodium ion transmembrane transporter activity"/>
    <property type="evidence" value="ECO:0007669"/>
    <property type="project" value="InterPro"/>
</dbReference>
<evidence type="ECO:0000256" key="5">
    <source>
        <dbReference type="ARBA" id="ARBA00023136"/>
    </source>
</evidence>
<dbReference type="AlphaFoldDB" id="A0A9D9DLY3"/>
<feature type="chain" id="PRO_5039359751" evidence="7">
    <location>
        <begin position="27"/>
        <end position="328"/>
    </location>
</feature>
<reference evidence="9" key="1">
    <citation type="submission" date="2020-10" db="EMBL/GenBank/DDBJ databases">
        <authorList>
            <person name="Gilroy R."/>
        </authorList>
    </citation>
    <scope>NUCLEOTIDE SEQUENCE</scope>
    <source>
        <strain evidence="9">15467</strain>
    </source>
</reference>
<dbReference type="PROSITE" id="PS51841">
    <property type="entry name" value="LTD"/>
    <property type="match status" value="1"/>
</dbReference>
<proteinExistence type="predicted"/>
<organism evidence="9 10">
    <name type="scientific">Candidatus Egerieousia excrementavium</name>
    <dbReference type="NCBI Taxonomy" id="2840778"/>
    <lineage>
        <taxon>Bacteria</taxon>
        <taxon>Pseudomonadati</taxon>
        <taxon>Bacteroidota</taxon>
        <taxon>Bacteroidia</taxon>
        <taxon>Bacteroidales</taxon>
        <taxon>Candidatus Egerieousia</taxon>
    </lineage>
</organism>
<evidence type="ECO:0000256" key="4">
    <source>
        <dbReference type="ARBA" id="ARBA00022989"/>
    </source>
</evidence>
<dbReference type="SUPFAM" id="SSF74853">
    <property type="entry name" value="Lamin A/C globular tail domain"/>
    <property type="match status" value="1"/>
</dbReference>
<dbReference type="InterPro" id="IPR005899">
    <property type="entry name" value="Na_pump_deCOase"/>
</dbReference>
<keyword evidence="4 6" id="KW-1133">Transmembrane helix</keyword>
<keyword evidence="3 6" id="KW-0812">Transmembrane</keyword>
<evidence type="ECO:0000256" key="7">
    <source>
        <dbReference type="SAM" id="SignalP"/>
    </source>
</evidence>
<gene>
    <name evidence="9" type="ORF">IAC68_04040</name>
</gene>
<evidence type="ECO:0000256" key="1">
    <source>
        <dbReference type="ARBA" id="ARBA00004236"/>
    </source>
</evidence>
<sequence>MKNHIRIFLLFGALTMSYTMSGQNMAAIRINEVQSVNTDGYIDDYGCRNGWIELFNTSYGTVDIGGCYLTDDPDNLTKYMIPKGDALTKIPPRQHVLFYADNLPDRGTFHISFDIPNARQVIFVSNNGRTIIDEITLPEEGIPANKSYGRVVDGEGSSEPTHFLQRSIRVAQKERAAGEDHGWAILDKVTPSTNNLTLDGDSKSTKMGKTDPYGVIMAIVAMSVVFIALILLYVVFKKIGNRAVIKSHLKEAASKGDVASVASVKGKESTSAEVFAAIAMAFHLYKEDNEIHDFENTILTIHKESKSYSPWSSKIYTLRETPQVRRNK</sequence>
<dbReference type="EMBL" id="JADINB010000090">
    <property type="protein sequence ID" value="MBO8429088.1"/>
    <property type="molecule type" value="Genomic_DNA"/>
</dbReference>
<evidence type="ECO:0000256" key="6">
    <source>
        <dbReference type="SAM" id="Phobius"/>
    </source>
</evidence>
<keyword evidence="5 6" id="KW-0472">Membrane</keyword>
<feature type="signal peptide" evidence="7">
    <location>
        <begin position="1"/>
        <end position="26"/>
    </location>
</feature>
<evidence type="ECO:0000256" key="2">
    <source>
        <dbReference type="ARBA" id="ARBA00022475"/>
    </source>
</evidence>
<dbReference type="Pfam" id="PF04277">
    <property type="entry name" value="OAD_gamma"/>
    <property type="match status" value="1"/>
</dbReference>
<protein>
    <submittedName>
        <fullName evidence="9">OadG family protein</fullName>
    </submittedName>
</protein>
<feature type="domain" description="LTD" evidence="8">
    <location>
        <begin position="21"/>
        <end position="139"/>
    </location>
</feature>
<reference evidence="9" key="2">
    <citation type="journal article" date="2021" name="PeerJ">
        <title>Extensive microbial diversity within the chicken gut microbiome revealed by metagenomics and culture.</title>
        <authorList>
            <person name="Gilroy R."/>
            <person name="Ravi A."/>
            <person name="Getino M."/>
            <person name="Pursley I."/>
            <person name="Horton D.L."/>
            <person name="Alikhan N.F."/>
            <person name="Baker D."/>
            <person name="Gharbi K."/>
            <person name="Hall N."/>
            <person name="Watson M."/>
            <person name="Adriaenssens E.M."/>
            <person name="Foster-Nyarko E."/>
            <person name="Jarju S."/>
            <person name="Secka A."/>
            <person name="Antonio M."/>
            <person name="Oren A."/>
            <person name="Chaudhuri R.R."/>
            <person name="La Ragione R."/>
            <person name="Hildebrand F."/>
            <person name="Pallen M.J."/>
        </authorList>
    </citation>
    <scope>NUCLEOTIDE SEQUENCE</scope>
    <source>
        <strain evidence="9">15467</strain>
    </source>
</reference>
<accession>A0A9D9DLY3</accession>
<evidence type="ECO:0000313" key="9">
    <source>
        <dbReference type="EMBL" id="MBO8429088.1"/>
    </source>
</evidence>
<keyword evidence="7" id="KW-0732">Signal</keyword>
<comment type="subcellular location">
    <subcellularLocation>
        <location evidence="1">Cell membrane</location>
    </subcellularLocation>
</comment>
<feature type="transmembrane region" description="Helical" evidence="6">
    <location>
        <begin position="213"/>
        <end position="236"/>
    </location>
</feature>
<evidence type="ECO:0000259" key="8">
    <source>
        <dbReference type="PROSITE" id="PS51841"/>
    </source>
</evidence>
<dbReference type="GO" id="GO:0005886">
    <property type="term" value="C:plasma membrane"/>
    <property type="evidence" value="ECO:0007669"/>
    <property type="project" value="UniProtKB-SubCell"/>
</dbReference>
<keyword evidence="2" id="KW-1003">Cell membrane</keyword>
<name>A0A9D9DLY3_9BACT</name>
<dbReference type="InterPro" id="IPR036415">
    <property type="entry name" value="Lamin_tail_dom_sf"/>
</dbReference>
<evidence type="ECO:0000313" key="10">
    <source>
        <dbReference type="Proteomes" id="UP000823635"/>
    </source>
</evidence>
<evidence type="ECO:0000256" key="3">
    <source>
        <dbReference type="ARBA" id="ARBA00022692"/>
    </source>
</evidence>
<comment type="caution">
    <text evidence="9">The sequence shown here is derived from an EMBL/GenBank/DDBJ whole genome shotgun (WGS) entry which is preliminary data.</text>
</comment>
<dbReference type="InterPro" id="IPR001322">
    <property type="entry name" value="Lamin_tail_dom"/>
</dbReference>